<proteinExistence type="inferred from homology"/>
<comment type="caution">
    <text evidence="13">The sequence shown here is derived from an EMBL/GenBank/DDBJ whole genome shotgun (WGS) entry which is preliminary data.</text>
</comment>
<feature type="transmembrane region" description="Helical" evidence="12">
    <location>
        <begin position="235"/>
        <end position="256"/>
    </location>
</feature>
<sequence>MTLSTFVFFLAIIVGTLLITYWAARQTSSTHDYYAAGGQLTGVQNGLAIAGDYISAASFLGISGAIALYGFDGFFYSLGFLVSYLVLLILIAEPIRHLGKFTLGDVIAARFPEPSLRALTAMNTLFISILYMVAQLVAAGALLQLLLGLEYTSAVIIVGVLMTIYVVFGGMMATSWVQIVKTVLLVTGTLMFCLIILSRFEWDMLRMFILVTEATPLGEQFLHPGNMFTDPIDMLSLNLALIFGTAGLPHILIRCLTVKDAPAVRQSVISATLVMGCFYLMTIVLGLGAVLVVGYEQLVSIDPSGNMAAPLLAYALGGDFLMAFIAAIAFATILAVVCGVVIAASTAFAHDFYRHVLCKGYATEQTQMWVAKCAAIGVATLSIVLSIGLQSLNVAVIVSLIFCIAASVNFPVLLLTIFWRKFTVVGAVSAIVTGLISSVGLMLLSPNFSDLYGGLGSRSLMPLNNPGIITIPLSFVAAYMGSKLSPHLADEDRFESIAYLAQTGVKQNRS</sequence>
<evidence type="ECO:0000256" key="3">
    <source>
        <dbReference type="ARBA" id="ARBA00022448"/>
    </source>
</evidence>
<keyword evidence="4" id="KW-1003">Cell membrane</keyword>
<feature type="transmembrane region" description="Helical" evidence="12">
    <location>
        <begin position="153"/>
        <end position="171"/>
    </location>
</feature>
<keyword evidence="3" id="KW-0813">Transport</keyword>
<dbReference type="PROSITE" id="PS50283">
    <property type="entry name" value="NA_SOLUT_SYMP_3"/>
    <property type="match status" value="1"/>
</dbReference>
<protein>
    <submittedName>
        <fullName evidence="13">Cation/acetate symporter</fullName>
    </submittedName>
</protein>
<keyword evidence="14" id="KW-1185">Reference proteome</keyword>
<evidence type="ECO:0000313" key="13">
    <source>
        <dbReference type="EMBL" id="MDQ0337988.1"/>
    </source>
</evidence>
<keyword evidence="6" id="KW-0769">Symport</keyword>
<feature type="transmembrane region" description="Helical" evidence="12">
    <location>
        <begin position="183"/>
        <end position="200"/>
    </location>
</feature>
<name>A0ABU0CNJ5_9BACI</name>
<evidence type="ECO:0000256" key="2">
    <source>
        <dbReference type="ARBA" id="ARBA00006434"/>
    </source>
</evidence>
<organism evidence="13 14">
    <name type="scientific">Caldalkalibacillus uzonensis</name>
    <dbReference type="NCBI Taxonomy" id="353224"/>
    <lineage>
        <taxon>Bacteria</taxon>
        <taxon>Bacillati</taxon>
        <taxon>Bacillota</taxon>
        <taxon>Bacilli</taxon>
        <taxon>Bacillales</taxon>
        <taxon>Bacillaceae</taxon>
        <taxon>Caldalkalibacillus</taxon>
    </lineage>
</organism>
<dbReference type="PANTHER" id="PTHR48086:SF6">
    <property type="entry name" value="CATION_ACETATE SYMPORTER ACTP"/>
    <property type="match status" value="1"/>
</dbReference>
<dbReference type="PANTHER" id="PTHR48086">
    <property type="entry name" value="SODIUM/PROLINE SYMPORTER-RELATED"/>
    <property type="match status" value="1"/>
</dbReference>
<dbReference type="Pfam" id="PF00474">
    <property type="entry name" value="SSF"/>
    <property type="match status" value="1"/>
</dbReference>
<accession>A0ABU0CNJ5</accession>
<keyword evidence="9" id="KW-0406">Ion transport</keyword>
<evidence type="ECO:0000256" key="11">
    <source>
        <dbReference type="RuleBase" id="RU362091"/>
    </source>
</evidence>
<evidence type="ECO:0000256" key="6">
    <source>
        <dbReference type="ARBA" id="ARBA00022847"/>
    </source>
</evidence>
<keyword evidence="10 12" id="KW-0472">Membrane</keyword>
<dbReference type="InterPro" id="IPR050277">
    <property type="entry name" value="Sodium:Solute_Symporter"/>
</dbReference>
<evidence type="ECO:0000256" key="5">
    <source>
        <dbReference type="ARBA" id="ARBA00022692"/>
    </source>
</evidence>
<dbReference type="NCBIfam" id="TIGR00813">
    <property type="entry name" value="sss"/>
    <property type="match status" value="1"/>
</dbReference>
<gene>
    <name evidence="13" type="ORF">J2S00_000771</name>
</gene>
<feature type="transmembrane region" description="Helical" evidence="12">
    <location>
        <begin position="320"/>
        <end position="348"/>
    </location>
</feature>
<evidence type="ECO:0000256" key="7">
    <source>
        <dbReference type="ARBA" id="ARBA00022989"/>
    </source>
</evidence>
<evidence type="ECO:0000256" key="10">
    <source>
        <dbReference type="ARBA" id="ARBA00023136"/>
    </source>
</evidence>
<evidence type="ECO:0000313" key="14">
    <source>
        <dbReference type="Proteomes" id="UP001232445"/>
    </source>
</evidence>
<evidence type="ECO:0000256" key="4">
    <source>
        <dbReference type="ARBA" id="ARBA00022475"/>
    </source>
</evidence>
<feature type="transmembrane region" description="Helical" evidence="12">
    <location>
        <begin position="268"/>
        <end position="295"/>
    </location>
</feature>
<dbReference type="RefSeq" id="WP_307335635.1">
    <property type="nucleotide sequence ID" value="NZ_JAUSUQ010000002.1"/>
</dbReference>
<feature type="transmembrane region" description="Helical" evidence="12">
    <location>
        <begin position="369"/>
        <end position="389"/>
    </location>
</feature>
<feature type="transmembrane region" description="Helical" evidence="12">
    <location>
        <begin position="45"/>
        <end position="68"/>
    </location>
</feature>
<keyword evidence="7 12" id="KW-1133">Transmembrane helix</keyword>
<feature type="transmembrane region" description="Helical" evidence="12">
    <location>
        <begin position="422"/>
        <end position="443"/>
    </location>
</feature>
<feature type="transmembrane region" description="Helical" evidence="12">
    <location>
        <begin position="463"/>
        <end position="481"/>
    </location>
</feature>
<dbReference type="Proteomes" id="UP001232445">
    <property type="component" value="Unassembled WGS sequence"/>
</dbReference>
<evidence type="ECO:0000256" key="12">
    <source>
        <dbReference type="SAM" id="Phobius"/>
    </source>
</evidence>
<dbReference type="EMBL" id="JAUSUQ010000002">
    <property type="protein sequence ID" value="MDQ0337988.1"/>
    <property type="molecule type" value="Genomic_DNA"/>
</dbReference>
<dbReference type="CDD" id="cd11480">
    <property type="entry name" value="SLC5sbd_u4"/>
    <property type="match status" value="1"/>
</dbReference>
<dbReference type="PROSITE" id="PS00457">
    <property type="entry name" value="NA_SOLUT_SYMP_2"/>
    <property type="match status" value="1"/>
</dbReference>
<evidence type="ECO:0000256" key="1">
    <source>
        <dbReference type="ARBA" id="ARBA00004651"/>
    </source>
</evidence>
<feature type="transmembrane region" description="Helical" evidence="12">
    <location>
        <begin position="125"/>
        <end position="147"/>
    </location>
</feature>
<keyword evidence="8" id="KW-0915">Sodium</keyword>
<dbReference type="InterPro" id="IPR018212">
    <property type="entry name" value="Na/solute_symporter_CS"/>
</dbReference>
<evidence type="ECO:0000256" key="9">
    <source>
        <dbReference type="ARBA" id="ARBA00023065"/>
    </source>
</evidence>
<feature type="transmembrane region" description="Helical" evidence="12">
    <location>
        <begin position="74"/>
        <end position="92"/>
    </location>
</feature>
<dbReference type="InterPro" id="IPR001734">
    <property type="entry name" value="Na/solute_symporter"/>
</dbReference>
<feature type="transmembrane region" description="Helical" evidence="12">
    <location>
        <begin position="6"/>
        <end position="24"/>
    </location>
</feature>
<comment type="similarity">
    <text evidence="2 11">Belongs to the sodium:solute symporter (SSF) (TC 2.A.21) family.</text>
</comment>
<feature type="transmembrane region" description="Helical" evidence="12">
    <location>
        <begin position="395"/>
        <end position="415"/>
    </location>
</feature>
<comment type="subcellular location">
    <subcellularLocation>
        <location evidence="1">Cell membrane</location>
        <topology evidence="1">Multi-pass membrane protein</topology>
    </subcellularLocation>
</comment>
<dbReference type="InterPro" id="IPR038377">
    <property type="entry name" value="Na/Glc_symporter_sf"/>
</dbReference>
<reference evidence="13 14" key="1">
    <citation type="submission" date="2023-07" db="EMBL/GenBank/DDBJ databases">
        <title>Genomic Encyclopedia of Type Strains, Phase IV (KMG-IV): sequencing the most valuable type-strain genomes for metagenomic binning, comparative biology and taxonomic classification.</title>
        <authorList>
            <person name="Goeker M."/>
        </authorList>
    </citation>
    <scope>NUCLEOTIDE SEQUENCE [LARGE SCALE GENOMIC DNA]</scope>
    <source>
        <strain evidence="13 14">DSM 17740</strain>
    </source>
</reference>
<evidence type="ECO:0000256" key="8">
    <source>
        <dbReference type="ARBA" id="ARBA00023053"/>
    </source>
</evidence>
<dbReference type="PROSITE" id="PS00456">
    <property type="entry name" value="NA_SOLUT_SYMP_1"/>
    <property type="match status" value="1"/>
</dbReference>
<dbReference type="Gene3D" id="1.20.1730.10">
    <property type="entry name" value="Sodium/glucose cotransporter"/>
    <property type="match status" value="1"/>
</dbReference>
<keyword evidence="5 12" id="KW-0812">Transmembrane</keyword>